<reference evidence="3" key="1">
    <citation type="submission" date="2016-10" db="EMBL/GenBank/DDBJ databases">
        <authorList>
            <person name="Varghese N."/>
            <person name="Submissions S."/>
        </authorList>
    </citation>
    <scope>NUCLEOTIDE SEQUENCE [LARGE SCALE GENOMIC DNA]</scope>
    <source>
        <strain evidence="3">DSM 18130</strain>
    </source>
</reference>
<keyword evidence="1" id="KW-0812">Transmembrane</keyword>
<feature type="transmembrane region" description="Helical" evidence="1">
    <location>
        <begin position="184"/>
        <end position="203"/>
    </location>
</feature>
<evidence type="ECO:0000313" key="3">
    <source>
        <dbReference type="Proteomes" id="UP000198836"/>
    </source>
</evidence>
<sequence>MMITATCISCNRDIPENYCPRCGEPAKLKRIDWHYIQHEIEHVLHLEKGIFYTIKELLIRPGQTIHKFISSDRSRLVKPVAFLIITSLIYTLINHFFHIEKGYFNFDQTNNAAVNPINEWVQSHYGYANIMLSAFLSLWLKLFFRKYAYNFFELLILLCFLQGMGMLMFSVFATIEGLIHKHLLQYSGMLFIVYFSWAVGQFFEKGKYINYLKALGSYILGVITFTCCTLILGILIYTIAKH</sequence>
<dbReference type="AlphaFoldDB" id="A0A1I0TFD2"/>
<keyword evidence="1" id="KW-0472">Membrane</keyword>
<name>A0A1I0TFD2_9SPHI</name>
<keyword evidence="1" id="KW-1133">Transmembrane helix</keyword>
<feature type="transmembrane region" description="Helical" evidence="1">
    <location>
        <begin position="76"/>
        <end position="97"/>
    </location>
</feature>
<organism evidence="2 3">
    <name type="scientific">Pedobacter suwonensis</name>
    <dbReference type="NCBI Taxonomy" id="332999"/>
    <lineage>
        <taxon>Bacteria</taxon>
        <taxon>Pseudomonadati</taxon>
        <taxon>Bacteroidota</taxon>
        <taxon>Sphingobacteriia</taxon>
        <taxon>Sphingobacteriales</taxon>
        <taxon>Sphingobacteriaceae</taxon>
        <taxon>Pedobacter</taxon>
    </lineage>
</organism>
<dbReference type="STRING" id="332999.SAMN04488511_10980"/>
<feature type="transmembrane region" description="Helical" evidence="1">
    <location>
        <begin position="215"/>
        <end position="240"/>
    </location>
</feature>
<evidence type="ECO:0000313" key="2">
    <source>
        <dbReference type="EMBL" id="SFA50459.1"/>
    </source>
</evidence>
<keyword evidence="3" id="KW-1185">Reference proteome</keyword>
<protein>
    <recommendedName>
        <fullName evidence="4">DUF3667 domain-containing protein</fullName>
    </recommendedName>
</protein>
<dbReference type="EMBL" id="FOJM01000009">
    <property type="protein sequence ID" value="SFA50459.1"/>
    <property type="molecule type" value="Genomic_DNA"/>
</dbReference>
<proteinExistence type="predicted"/>
<dbReference type="InterPro" id="IPR022134">
    <property type="entry name" value="DUF3667"/>
</dbReference>
<dbReference type="Pfam" id="PF12412">
    <property type="entry name" value="DUF3667"/>
    <property type="match status" value="1"/>
</dbReference>
<evidence type="ECO:0008006" key="4">
    <source>
        <dbReference type="Google" id="ProtNLM"/>
    </source>
</evidence>
<feature type="transmembrane region" description="Helical" evidence="1">
    <location>
        <begin position="151"/>
        <end position="172"/>
    </location>
</feature>
<evidence type="ECO:0000256" key="1">
    <source>
        <dbReference type="SAM" id="Phobius"/>
    </source>
</evidence>
<accession>A0A1I0TFD2</accession>
<dbReference type="Proteomes" id="UP000198836">
    <property type="component" value="Unassembled WGS sequence"/>
</dbReference>
<gene>
    <name evidence="2" type="ORF">SAMN04488511_10980</name>
</gene>
<dbReference type="RefSeq" id="WP_244278805.1">
    <property type="nucleotide sequence ID" value="NZ_FOJM01000009.1"/>
</dbReference>
<feature type="transmembrane region" description="Helical" evidence="1">
    <location>
        <begin position="125"/>
        <end position="144"/>
    </location>
</feature>